<dbReference type="Proteomes" id="UP000051291">
    <property type="component" value="Unassembled WGS sequence"/>
</dbReference>
<dbReference type="PANTHER" id="PTHR35527:SF2">
    <property type="entry name" value="HYDROLASE"/>
    <property type="match status" value="1"/>
</dbReference>
<dbReference type="SUPFAM" id="SSF56235">
    <property type="entry name" value="N-terminal nucleophile aminohydrolases (Ntn hydrolases)"/>
    <property type="match status" value="1"/>
</dbReference>
<name>A0A0R1ZDM8_9LACO</name>
<keyword evidence="2" id="KW-0378">Hydrolase</keyword>
<sequence length="355" mass="39886">MNSKIRQVAKQLNAGCSSIAWETSDGKHLWGRNYDFNSINESATIVVPRKIKYYTAGTPYDHNLCEKNIVKAKYAAVGVGTTAMKVTPVFYEGINEKGLMGGQLFYAGFASFPDVPRPNSQELNPGYVVTHALLQCATVDDVVNLLTKETTCINQSIAGTLPTVHWAFSDRSGETVIIEPDNQQMTIYRNTAGVMTNSPDYRWHKQNLLGYLNVRNEEFPNRNMDGIEVTKPFKGTGALGLPGDFTSQSRFIRASFLKYYGVKGKNEEEGIQYLFHLLDNVAMPLGIVKVDNNGNQQDYDETIYTATMCAESLKFYWKSYENSTIQCVDLNHELQNTEIKCFPLKNQAPDFQKVN</sequence>
<dbReference type="RefSeq" id="WP_057906380.1">
    <property type="nucleotide sequence ID" value="NZ_AYYZ01000012.1"/>
</dbReference>
<evidence type="ECO:0000313" key="4">
    <source>
        <dbReference type="EMBL" id="KRM52944.1"/>
    </source>
</evidence>
<reference evidence="4 5" key="1">
    <citation type="journal article" date="2015" name="Genome Announc.">
        <title>Expanding the biotechnology potential of lactobacilli through comparative genomics of 213 strains and associated genera.</title>
        <authorList>
            <person name="Sun Z."/>
            <person name="Harris H.M."/>
            <person name="McCann A."/>
            <person name="Guo C."/>
            <person name="Argimon S."/>
            <person name="Zhang W."/>
            <person name="Yang X."/>
            <person name="Jeffery I.B."/>
            <person name="Cooney J.C."/>
            <person name="Kagawa T.F."/>
            <person name="Liu W."/>
            <person name="Song Y."/>
            <person name="Salvetti E."/>
            <person name="Wrobel A."/>
            <person name="Rasinkangas P."/>
            <person name="Parkhill J."/>
            <person name="Rea M.C."/>
            <person name="O'Sullivan O."/>
            <person name="Ritari J."/>
            <person name="Douillard F.P."/>
            <person name="Paul Ross R."/>
            <person name="Yang R."/>
            <person name="Briner A.E."/>
            <person name="Felis G.E."/>
            <person name="de Vos W.M."/>
            <person name="Barrangou R."/>
            <person name="Klaenhammer T.R."/>
            <person name="Caufield P.W."/>
            <person name="Cui Y."/>
            <person name="Zhang H."/>
            <person name="O'Toole P.W."/>
        </authorList>
    </citation>
    <scope>NUCLEOTIDE SEQUENCE [LARGE SCALE GENOMIC DNA]</scope>
    <source>
        <strain evidence="4 5">DSM 20653</strain>
    </source>
</reference>
<gene>
    <name evidence="4" type="ORF">FC64_GL000225</name>
</gene>
<protein>
    <submittedName>
        <fullName evidence="4">Penicillin acylase</fullName>
    </submittedName>
</protein>
<feature type="domain" description="Choloylglycine hydrolase/NAAA C-terminal" evidence="3">
    <location>
        <begin position="16"/>
        <end position="335"/>
    </location>
</feature>
<accession>A0A0R1ZDM8</accession>
<evidence type="ECO:0000256" key="1">
    <source>
        <dbReference type="ARBA" id="ARBA00006625"/>
    </source>
</evidence>
<dbReference type="PANTHER" id="PTHR35527">
    <property type="entry name" value="CHOLOYLGLYCINE HYDROLASE"/>
    <property type="match status" value="1"/>
</dbReference>
<proteinExistence type="inferred from homology"/>
<dbReference type="InterPro" id="IPR052193">
    <property type="entry name" value="Peptidase_C59"/>
</dbReference>
<comment type="similarity">
    <text evidence="1">Belongs to the peptidase C59 family.</text>
</comment>
<dbReference type="AlphaFoldDB" id="A0A0R1ZDM8"/>
<dbReference type="GO" id="GO:0016787">
    <property type="term" value="F:hydrolase activity"/>
    <property type="evidence" value="ECO:0007669"/>
    <property type="project" value="UniProtKB-KW"/>
</dbReference>
<dbReference type="InterPro" id="IPR029132">
    <property type="entry name" value="CBAH/NAAA_C"/>
</dbReference>
<organism evidence="4 5">
    <name type="scientific">Ligilactobacillus araffinosus DSM 20653</name>
    <dbReference type="NCBI Taxonomy" id="1423820"/>
    <lineage>
        <taxon>Bacteria</taxon>
        <taxon>Bacillati</taxon>
        <taxon>Bacillota</taxon>
        <taxon>Bacilli</taxon>
        <taxon>Lactobacillales</taxon>
        <taxon>Lactobacillaceae</taxon>
        <taxon>Ligilactobacillus</taxon>
    </lineage>
</organism>
<dbReference type="PATRIC" id="fig|1423820.4.peg.228"/>
<evidence type="ECO:0000256" key="2">
    <source>
        <dbReference type="ARBA" id="ARBA00022801"/>
    </source>
</evidence>
<dbReference type="Gene3D" id="3.60.60.10">
    <property type="entry name" value="Penicillin V Acylase, Chain A"/>
    <property type="match status" value="1"/>
</dbReference>
<dbReference type="Pfam" id="PF02275">
    <property type="entry name" value="CBAH"/>
    <property type="match status" value="1"/>
</dbReference>
<evidence type="ECO:0000313" key="5">
    <source>
        <dbReference type="Proteomes" id="UP000051291"/>
    </source>
</evidence>
<comment type="caution">
    <text evidence="4">The sequence shown here is derived from an EMBL/GenBank/DDBJ whole genome shotgun (WGS) entry which is preliminary data.</text>
</comment>
<dbReference type="STRING" id="1423820.FC64_GL000225"/>
<dbReference type="InterPro" id="IPR029055">
    <property type="entry name" value="Ntn_hydrolases_N"/>
</dbReference>
<keyword evidence="5" id="KW-1185">Reference proteome</keyword>
<evidence type="ECO:0000259" key="3">
    <source>
        <dbReference type="Pfam" id="PF02275"/>
    </source>
</evidence>
<dbReference type="EMBL" id="AYYZ01000012">
    <property type="protein sequence ID" value="KRM52944.1"/>
    <property type="molecule type" value="Genomic_DNA"/>
</dbReference>